<sequence>MKRSIDGLTQQRLDSAPERESSSGTTDVSAASSTSTFVDFSIQFPSKSASLPVQIAFFPLNLSIATALWIVQLNLFLVNRAWHTARIRLGLERHLNPPFITSSRRPGFLDSESSLGKLNAYIQRFLSLQIERRLLPLLSHLITFVHSVVPAILDIKVLQFCIPFAIWRFLLLNFGSAEQRISIGALQDGDDAQKVSAQTDSLRAQKVQLEKENGILKLKVKDFEAGLHKMNADLARSAEELKNNRAAVKENENLHLKMKDLEEGWRKASSELKTTKESVVQELDRLHAEHAQQLAQLETSMREEYSVPAAAATELRDEVIRLQTEKTMLERESGILRQQLNEALQRESQLSDVESADAGREEVVRSDGGGQQQAGDGVNKKKKKRGGRKGDATVHPEDIEKIQ</sequence>
<name>A0A1W0XF78_HYPEX</name>
<evidence type="ECO:0000256" key="2">
    <source>
        <dbReference type="SAM" id="MobiDB-lite"/>
    </source>
</evidence>
<feature type="region of interest" description="Disordered" evidence="2">
    <location>
        <begin position="347"/>
        <end position="403"/>
    </location>
</feature>
<feature type="coiled-coil region" evidence="1">
    <location>
        <begin position="192"/>
        <end position="332"/>
    </location>
</feature>
<organism evidence="3 4">
    <name type="scientific">Hypsibius exemplaris</name>
    <name type="common">Freshwater tardigrade</name>
    <dbReference type="NCBI Taxonomy" id="2072580"/>
    <lineage>
        <taxon>Eukaryota</taxon>
        <taxon>Metazoa</taxon>
        <taxon>Ecdysozoa</taxon>
        <taxon>Tardigrada</taxon>
        <taxon>Eutardigrada</taxon>
        <taxon>Parachela</taxon>
        <taxon>Hypsibioidea</taxon>
        <taxon>Hypsibiidae</taxon>
        <taxon>Hypsibius</taxon>
    </lineage>
</organism>
<dbReference type="EMBL" id="MTYJ01000001">
    <property type="protein sequence ID" value="OQV26133.1"/>
    <property type="molecule type" value="Genomic_DNA"/>
</dbReference>
<feature type="compositionally biased region" description="Basic and acidic residues" evidence="2">
    <location>
        <begin position="388"/>
        <end position="403"/>
    </location>
</feature>
<reference evidence="4" key="1">
    <citation type="submission" date="2017-01" db="EMBL/GenBank/DDBJ databases">
        <title>Comparative genomics of anhydrobiosis in the tardigrade Hypsibius dujardini.</title>
        <authorList>
            <person name="Yoshida Y."/>
            <person name="Koutsovoulos G."/>
            <person name="Laetsch D."/>
            <person name="Stevens L."/>
            <person name="Kumar S."/>
            <person name="Horikawa D."/>
            <person name="Ishino K."/>
            <person name="Komine S."/>
            <person name="Tomita M."/>
            <person name="Blaxter M."/>
            <person name="Arakawa K."/>
        </authorList>
    </citation>
    <scope>NUCLEOTIDE SEQUENCE [LARGE SCALE GENOMIC DNA]</scope>
    <source>
        <strain evidence="4">Z151</strain>
    </source>
</reference>
<gene>
    <name evidence="3" type="ORF">BV898_00254</name>
</gene>
<evidence type="ECO:0000256" key="1">
    <source>
        <dbReference type="SAM" id="Coils"/>
    </source>
</evidence>
<proteinExistence type="predicted"/>
<feature type="region of interest" description="Disordered" evidence="2">
    <location>
        <begin position="1"/>
        <end position="29"/>
    </location>
</feature>
<keyword evidence="4" id="KW-1185">Reference proteome</keyword>
<comment type="caution">
    <text evidence="3">The sequence shown here is derived from an EMBL/GenBank/DDBJ whole genome shotgun (WGS) entry which is preliminary data.</text>
</comment>
<dbReference type="Proteomes" id="UP000192578">
    <property type="component" value="Unassembled WGS sequence"/>
</dbReference>
<protein>
    <submittedName>
        <fullName evidence="3">Uncharacterized protein</fullName>
    </submittedName>
</protein>
<keyword evidence="1" id="KW-0175">Coiled coil</keyword>
<accession>A0A1W0XF78</accession>
<evidence type="ECO:0000313" key="4">
    <source>
        <dbReference type="Proteomes" id="UP000192578"/>
    </source>
</evidence>
<dbReference type="AlphaFoldDB" id="A0A1W0XF78"/>
<evidence type="ECO:0000313" key="3">
    <source>
        <dbReference type="EMBL" id="OQV26133.1"/>
    </source>
</evidence>